<dbReference type="GO" id="GO:0042597">
    <property type="term" value="C:periplasmic space"/>
    <property type="evidence" value="ECO:0007669"/>
    <property type="project" value="UniProtKB-ARBA"/>
</dbReference>
<dbReference type="PIRSF" id="PIRSF002741">
    <property type="entry name" value="MppA"/>
    <property type="match status" value="1"/>
</dbReference>
<dbReference type="Gene3D" id="3.10.105.10">
    <property type="entry name" value="Dipeptide-binding Protein, Domain 3"/>
    <property type="match status" value="1"/>
</dbReference>
<accession>A0A4R9A1E8</accession>
<dbReference type="PANTHER" id="PTHR30290">
    <property type="entry name" value="PERIPLASMIC BINDING COMPONENT OF ABC TRANSPORTER"/>
    <property type="match status" value="1"/>
</dbReference>
<evidence type="ECO:0000313" key="4">
    <source>
        <dbReference type="Proteomes" id="UP000297447"/>
    </source>
</evidence>
<feature type="domain" description="Solute-binding protein family 5" evidence="2">
    <location>
        <begin position="86"/>
        <end position="454"/>
    </location>
</feature>
<dbReference type="GO" id="GO:1904680">
    <property type="term" value="F:peptide transmembrane transporter activity"/>
    <property type="evidence" value="ECO:0007669"/>
    <property type="project" value="TreeGrafter"/>
</dbReference>
<feature type="signal peptide" evidence="1">
    <location>
        <begin position="1"/>
        <end position="25"/>
    </location>
</feature>
<dbReference type="PANTHER" id="PTHR30290:SF82">
    <property type="entry name" value="ABC-TYPE DIPEPTIDE_OLIGOPEPTIDE TRANSPORT SYSTEM, PERIPLASMIC COMPONENT"/>
    <property type="match status" value="1"/>
</dbReference>
<keyword evidence="4" id="KW-1185">Reference proteome</keyword>
<comment type="caution">
    <text evidence="3">The sequence shown here is derived from an EMBL/GenBank/DDBJ whole genome shotgun (WGS) entry which is preliminary data.</text>
</comment>
<organism evidence="3 4">
    <name type="scientific">Cryobacterium frigoriphilum</name>
    <dbReference type="NCBI Taxonomy" id="1259150"/>
    <lineage>
        <taxon>Bacteria</taxon>
        <taxon>Bacillati</taxon>
        <taxon>Actinomycetota</taxon>
        <taxon>Actinomycetes</taxon>
        <taxon>Micrococcales</taxon>
        <taxon>Microbacteriaceae</taxon>
        <taxon>Cryobacterium</taxon>
    </lineage>
</organism>
<dbReference type="GO" id="GO:0043190">
    <property type="term" value="C:ATP-binding cassette (ABC) transporter complex"/>
    <property type="evidence" value="ECO:0007669"/>
    <property type="project" value="InterPro"/>
</dbReference>
<dbReference type="CDD" id="cd08509">
    <property type="entry name" value="PBP2_TmCBP_oligosaccharides_like"/>
    <property type="match status" value="1"/>
</dbReference>
<dbReference type="PROSITE" id="PS51257">
    <property type="entry name" value="PROKAR_LIPOPROTEIN"/>
    <property type="match status" value="1"/>
</dbReference>
<dbReference type="RefSeq" id="WP_134519436.1">
    <property type="nucleotide sequence ID" value="NZ_SOHE01000044.1"/>
</dbReference>
<gene>
    <name evidence="3" type="ORF">E3T55_10055</name>
</gene>
<name>A0A4R9A1E8_9MICO</name>
<dbReference type="InterPro" id="IPR000914">
    <property type="entry name" value="SBP_5_dom"/>
</dbReference>
<dbReference type="EMBL" id="SOHE01000044">
    <property type="protein sequence ID" value="TFD50239.1"/>
    <property type="molecule type" value="Genomic_DNA"/>
</dbReference>
<evidence type="ECO:0000313" key="3">
    <source>
        <dbReference type="EMBL" id="TFD50239.1"/>
    </source>
</evidence>
<dbReference type="OrthoDB" id="9764591at2"/>
<protein>
    <submittedName>
        <fullName evidence="3">ABC transporter substrate-binding protein</fullName>
    </submittedName>
</protein>
<keyword evidence="1" id="KW-0732">Signal</keyword>
<dbReference type="SUPFAM" id="SSF53850">
    <property type="entry name" value="Periplasmic binding protein-like II"/>
    <property type="match status" value="1"/>
</dbReference>
<dbReference type="GO" id="GO:0015833">
    <property type="term" value="P:peptide transport"/>
    <property type="evidence" value="ECO:0007669"/>
    <property type="project" value="TreeGrafter"/>
</dbReference>
<dbReference type="Proteomes" id="UP000297447">
    <property type="component" value="Unassembled WGS sequence"/>
</dbReference>
<evidence type="ECO:0000256" key="1">
    <source>
        <dbReference type="SAM" id="SignalP"/>
    </source>
</evidence>
<proteinExistence type="predicted"/>
<dbReference type="Pfam" id="PF00496">
    <property type="entry name" value="SBP_bac_5"/>
    <property type="match status" value="1"/>
</dbReference>
<dbReference type="InterPro" id="IPR039424">
    <property type="entry name" value="SBP_5"/>
</dbReference>
<dbReference type="Gene3D" id="3.90.76.10">
    <property type="entry name" value="Dipeptide-binding Protein, Domain 1"/>
    <property type="match status" value="1"/>
</dbReference>
<dbReference type="AlphaFoldDB" id="A0A4R9A1E8"/>
<dbReference type="InterPro" id="IPR030678">
    <property type="entry name" value="Peptide/Ni-bd"/>
</dbReference>
<evidence type="ECO:0000259" key="2">
    <source>
        <dbReference type="Pfam" id="PF00496"/>
    </source>
</evidence>
<feature type="chain" id="PRO_5039605471" evidence="1">
    <location>
        <begin position="26"/>
        <end position="558"/>
    </location>
</feature>
<sequence length="558" mass="60490">MSFVQSRRTKWAAAAVFMTSVLALSACTGTGSDASASGDTEVVVYTGVTGDFAENFNPFIVGSLQSTQGMIYEPLFYYNIVTGDDPEPLLGTEFEFNDDGTVLTVTTREDAEWSDGETFSASDVKYTFDLLKEVPAFNIAGFDGDVTQPDDNTVVFTFDEPAFMNAPAYLGNTPIIPEHVWANMDSPTTNQNATPVGSGAFQLEEFNPQNYVLAANETYWGGQPDVDALRFISLTGNQSATDTLLSGQIDWAGIFLPDIDQIFEGTSLTYTNTPLNQTALFTCSSVELGCTGPQTDVAVREAIYNGLNRDQLNALAFSGYNGTMSPTYALLGRDDKWIAPEFAAPVPGEPNIAAADTVLLDAGYAKGSDGIYAKDGQRVSMTVQVVTGWTDYIAAMEAASQQLLEVGIELKPAQVSFQEWTNSKTNGTFELSLDSVPQGVAADPYYVYLNSFASKNTAPVGETSNRNYVRYSNPIVDEAIEAASSAATDEAKLAEYATIQTEIVRDMPYIPVLVNSALSIFNEEKVTGWPTEENMYAYPRPDRSWDNGMVAKNLKVVN</sequence>
<reference evidence="3 4" key="1">
    <citation type="submission" date="2019-03" db="EMBL/GenBank/DDBJ databases">
        <title>Genomics of glacier-inhabiting Cryobacterium strains.</title>
        <authorList>
            <person name="Liu Q."/>
            <person name="Xin Y.-H."/>
        </authorList>
    </citation>
    <scope>NUCLEOTIDE SEQUENCE [LARGE SCALE GENOMIC DNA]</scope>
    <source>
        <strain evidence="3 4">Hh14</strain>
    </source>
</reference>
<dbReference type="Gene3D" id="3.40.190.10">
    <property type="entry name" value="Periplasmic binding protein-like II"/>
    <property type="match status" value="1"/>
</dbReference>